<feature type="signal peptide" evidence="1">
    <location>
        <begin position="1"/>
        <end position="19"/>
    </location>
</feature>
<dbReference type="EMBL" id="JBBKZT010000006">
    <property type="protein sequence ID" value="MEJ8847833.1"/>
    <property type="molecule type" value="Genomic_DNA"/>
</dbReference>
<dbReference type="PROSITE" id="PS51257">
    <property type="entry name" value="PROKAR_LIPOPROTEIN"/>
    <property type="match status" value="1"/>
</dbReference>
<feature type="chain" id="PRO_5046081183" description="Lipoprotein" evidence="1">
    <location>
        <begin position="20"/>
        <end position="46"/>
    </location>
</feature>
<keyword evidence="3" id="KW-1185">Reference proteome</keyword>
<dbReference type="RefSeq" id="WP_340342970.1">
    <property type="nucleotide sequence ID" value="NZ_JBBKZT010000006.1"/>
</dbReference>
<evidence type="ECO:0000256" key="1">
    <source>
        <dbReference type="SAM" id="SignalP"/>
    </source>
</evidence>
<name>A0ABU8WJX0_9BURK</name>
<gene>
    <name evidence="2" type="ORF">WKW82_14325</name>
</gene>
<dbReference type="Proteomes" id="UP001385892">
    <property type="component" value="Unassembled WGS sequence"/>
</dbReference>
<reference evidence="2 3" key="1">
    <citation type="submission" date="2024-03" db="EMBL/GenBank/DDBJ databases">
        <title>Novel species of the genus Variovorax.</title>
        <authorList>
            <person name="Liu Q."/>
            <person name="Xin Y.-H."/>
        </authorList>
    </citation>
    <scope>NUCLEOTIDE SEQUENCE [LARGE SCALE GENOMIC DNA]</scope>
    <source>
        <strain evidence="2 3">KACC 18900</strain>
    </source>
</reference>
<organism evidence="2 3">
    <name type="scientific">Variovorax rhizosphaerae</name>
    <dbReference type="NCBI Taxonomy" id="1836200"/>
    <lineage>
        <taxon>Bacteria</taxon>
        <taxon>Pseudomonadati</taxon>
        <taxon>Pseudomonadota</taxon>
        <taxon>Betaproteobacteria</taxon>
        <taxon>Burkholderiales</taxon>
        <taxon>Comamonadaceae</taxon>
        <taxon>Variovorax</taxon>
    </lineage>
</organism>
<evidence type="ECO:0000313" key="3">
    <source>
        <dbReference type="Proteomes" id="UP001385892"/>
    </source>
</evidence>
<keyword evidence="1" id="KW-0732">Signal</keyword>
<evidence type="ECO:0000313" key="2">
    <source>
        <dbReference type="EMBL" id="MEJ8847833.1"/>
    </source>
</evidence>
<evidence type="ECO:0008006" key="4">
    <source>
        <dbReference type="Google" id="ProtNLM"/>
    </source>
</evidence>
<accession>A0ABU8WJX0</accession>
<sequence>MSKWVSVTLLCLLAGCSTAPPPGGYSVCQTSPGSYQCEVERYQNAR</sequence>
<proteinExistence type="predicted"/>
<protein>
    <recommendedName>
        <fullName evidence="4">Lipoprotein</fullName>
    </recommendedName>
</protein>
<comment type="caution">
    <text evidence="2">The sequence shown here is derived from an EMBL/GenBank/DDBJ whole genome shotgun (WGS) entry which is preliminary data.</text>
</comment>